<evidence type="ECO:0000313" key="5">
    <source>
        <dbReference type="Proteomes" id="UP000503640"/>
    </source>
</evidence>
<dbReference type="AlphaFoldDB" id="A0A7I9VK17"/>
<evidence type="ECO:0000256" key="3">
    <source>
        <dbReference type="ARBA" id="ARBA00022691"/>
    </source>
</evidence>
<dbReference type="RefSeq" id="WP_176064214.1">
    <property type="nucleotide sequence ID" value="NZ_BJTG01000003.1"/>
</dbReference>
<dbReference type="Proteomes" id="UP000503640">
    <property type="component" value="Unassembled WGS sequence"/>
</dbReference>
<dbReference type="PRINTS" id="PR00507">
    <property type="entry name" value="N12N6MTFRASE"/>
</dbReference>
<accession>A0A7I9VK17</accession>
<comment type="caution">
    <text evidence="4">The sequence shown here is derived from an EMBL/GenBank/DDBJ whole genome shotgun (WGS) entry which is preliminary data.</text>
</comment>
<dbReference type="InterPro" id="IPR050953">
    <property type="entry name" value="N4_N6_ade-DNA_methylase"/>
</dbReference>
<dbReference type="GO" id="GO:0008168">
    <property type="term" value="F:methyltransferase activity"/>
    <property type="evidence" value="ECO:0007669"/>
    <property type="project" value="UniProtKB-KW"/>
</dbReference>
<dbReference type="SUPFAM" id="SSF53335">
    <property type="entry name" value="S-adenosyl-L-methionine-dependent methyltransferases"/>
    <property type="match status" value="1"/>
</dbReference>
<name>A0A7I9VK17_9BACT</name>
<dbReference type="Gene3D" id="3.40.50.150">
    <property type="entry name" value="Vaccinia Virus protein VP39"/>
    <property type="match status" value="1"/>
</dbReference>
<keyword evidence="5" id="KW-1185">Reference proteome</keyword>
<dbReference type="PANTHER" id="PTHR33841:SF5">
    <property type="entry name" value="DNA METHYLASE (MODIFICATION METHYLASE) (METHYLTRANSFERASE)-RELATED"/>
    <property type="match status" value="1"/>
</dbReference>
<dbReference type="InterPro" id="IPR029063">
    <property type="entry name" value="SAM-dependent_MTases_sf"/>
</dbReference>
<dbReference type="PANTHER" id="PTHR33841">
    <property type="entry name" value="DNA METHYLTRANSFERASE YEEA-RELATED"/>
    <property type="match status" value="1"/>
</dbReference>
<keyword evidence="2" id="KW-0808">Transferase</keyword>
<organism evidence="4 5">
    <name type="scientific">Anaeromyxobacter diazotrophicus</name>
    <dbReference type="NCBI Taxonomy" id="2590199"/>
    <lineage>
        <taxon>Bacteria</taxon>
        <taxon>Pseudomonadati</taxon>
        <taxon>Myxococcota</taxon>
        <taxon>Myxococcia</taxon>
        <taxon>Myxococcales</taxon>
        <taxon>Cystobacterineae</taxon>
        <taxon>Anaeromyxobacteraceae</taxon>
        <taxon>Anaeromyxobacter</taxon>
    </lineage>
</organism>
<evidence type="ECO:0000313" key="4">
    <source>
        <dbReference type="EMBL" id="GEJ56731.1"/>
    </source>
</evidence>
<reference evidence="5" key="1">
    <citation type="journal article" date="2020" name="Appl. Environ. Microbiol.">
        <title>Diazotrophic Anaeromyxobacter Isolates from Soils.</title>
        <authorList>
            <person name="Masuda Y."/>
            <person name="Yamanaka H."/>
            <person name="Xu Z.X."/>
            <person name="Shiratori Y."/>
            <person name="Aono T."/>
            <person name="Amachi S."/>
            <person name="Senoo K."/>
            <person name="Itoh H."/>
        </authorList>
    </citation>
    <scope>NUCLEOTIDE SEQUENCE [LARGE SCALE GENOMIC DNA]</scope>
    <source>
        <strain evidence="5">R267</strain>
    </source>
</reference>
<dbReference type="EMBL" id="BJTG01000003">
    <property type="protein sequence ID" value="GEJ56731.1"/>
    <property type="molecule type" value="Genomic_DNA"/>
</dbReference>
<dbReference type="GO" id="GO:0032259">
    <property type="term" value="P:methylation"/>
    <property type="evidence" value="ECO:0007669"/>
    <property type="project" value="UniProtKB-KW"/>
</dbReference>
<keyword evidence="1" id="KW-0489">Methyltransferase</keyword>
<evidence type="ECO:0000256" key="2">
    <source>
        <dbReference type="ARBA" id="ARBA00022679"/>
    </source>
</evidence>
<sequence>MTSVARALAALLPLAPEARLSAAARRLAGRPGGPLASFAVGSELDPAPARLDGRLLEAIARGALDGARGAVFTEAAEARLLAALGLARVAARRGCAEDEAVLALLGAAPAPARLRRALDGARVLDPACGGGALLVAALQVARRCGAEPRLLGLDVAPLAAGAAEARLRLLGARADLACGDATRRAWPAADLVLMNPPFLRHEALAAADKARAARASGLSRQADLSAHFAALALRHAADVALVWPRALDTARSAAPLRADGAARGGFAWRLRSRAAGSFAASVDTALAVWSEGHLGRAAAEASVPLAALGAEELAALARGAGSARLRPLRAARAAAAGAGALGDACRVRFGMKSGCNAFFHLVPRGGGRFESALAGELALAPGDAQPILASLREAAAPEQVAPRRALFRPAELGPAARAYVALGEARGVAARPTCAGRSPWWRVAPGRTPAPVLYPAKVGARAFAVLNEGGLWEDKKWHALFPGPDQEPWLVALALSSTPLRLAVDRAARQLTGMQAIADVDCGVLAGAPFPRPAALAARRGALEACRAALARDPVTTDLRAMLARPAQRELDGLVGDALGLAPREVEAGRRELLARVEARLAHAAQVRAAVAAGGRR</sequence>
<protein>
    <submittedName>
        <fullName evidence="4">Uncharacterized protein</fullName>
    </submittedName>
</protein>
<proteinExistence type="predicted"/>
<evidence type="ECO:0000256" key="1">
    <source>
        <dbReference type="ARBA" id="ARBA00022603"/>
    </source>
</evidence>
<gene>
    <name evidence="4" type="ORF">AMYX_14720</name>
</gene>
<keyword evidence="3" id="KW-0949">S-adenosyl-L-methionine</keyword>